<name>A0A845QAK6_9HYPH</name>
<gene>
    <name evidence="4" type="ORF">GTQ45_05490</name>
</gene>
<dbReference type="Proteomes" id="UP000470384">
    <property type="component" value="Unassembled WGS sequence"/>
</dbReference>
<dbReference type="PANTHER" id="PTHR11895:SF176">
    <property type="entry name" value="AMIDASE AMID-RELATED"/>
    <property type="match status" value="1"/>
</dbReference>
<evidence type="ECO:0000313" key="5">
    <source>
        <dbReference type="Proteomes" id="UP000470384"/>
    </source>
</evidence>
<dbReference type="Gene3D" id="3.90.1300.10">
    <property type="entry name" value="Amidase signature (AS) domain"/>
    <property type="match status" value="1"/>
</dbReference>
<comment type="caution">
    <text evidence="4">The sequence shown here is derived from an EMBL/GenBank/DDBJ whole genome shotgun (WGS) entry which is preliminary data.</text>
</comment>
<dbReference type="EMBL" id="WXYQ01000004">
    <property type="protein sequence ID" value="NBG95180.1"/>
    <property type="molecule type" value="Genomic_DNA"/>
</dbReference>
<dbReference type="InterPro" id="IPR036928">
    <property type="entry name" value="AS_sf"/>
</dbReference>
<evidence type="ECO:0000259" key="3">
    <source>
        <dbReference type="Pfam" id="PF01425"/>
    </source>
</evidence>
<dbReference type="GeneID" id="300656096"/>
<feature type="domain" description="Amidase" evidence="3">
    <location>
        <begin position="25"/>
        <end position="441"/>
    </location>
</feature>
<proteinExistence type="predicted"/>
<evidence type="ECO:0000256" key="2">
    <source>
        <dbReference type="ARBA" id="ARBA00021874"/>
    </source>
</evidence>
<dbReference type="InterPro" id="IPR023631">
    <property type="entry name" value="Amidase_dom"/>
</dbReference>
<dbReference type="PANTHER" id="PTHR11895">
    <property type="entry name" value="TRANSAMIDASE"/>
    <property type="match status" value="1"/>
</dbReference>
<sequence>MSDPIPLSALDLARAIASGRTDARDATEAFIAEIEAGDPDAHVFYVRTFARARAEAAAAHDRATRGLPRSPLDGVPLSWKDLFDSAGDECRAGSAMLAGRTPTRDALALRRLGAGGTVCLGKTAMTELAFSGLGINPVLGTPANPHDRATARVPGGSSSGAGASLARGMCAAAMGTDTGGSVRIPAAWNGVVGFKPSHGTTPLDGVVPLCPSLDTIGPLTRSVADAAAIWSLLTGHADPLASQLRLSDSRLLVPDAIVFDECDPGIAETVQAALAAIARAGAEITHADLPALARMNALTWERGLSLPAVEAWSIWQEKITARGELMYPPVRKRFEGGAAPTAAEAWTLVRERKIIRGEFIEAMAGFDAVALPAIPIDPPPIDALADGGPAYDRANRLALRNTTLGNQLDLCAITLPCGTSRAGLPVGLMLMAPKGHDARLLQLARAVEAVLS</sequence>
<dbReference type="InterPro" id="IPR000120">
    <property type="entry name" value="Amidase"/>
</dbReference>
<evidence type="ECO:0000256" key="1">
    <source>
        <dbReference type="ARBA" id="ARBA00003871"/>
    </source>
</evidence>
<dbReference type="PROSITE" id="PS00571">
    <property type="entry name" value="AMIDASES"/>
    <property type="match status" value="1"/>
</dbReference>
<evidence type="ECO:0000313" key="4">
    <source>
        <dbReference type="EMBL" id="NBG95180.1"/>
    </source>
</evidence>
<protein>
    <recommendedName>
        <fullName evidence="2">Indoleacetamide hydrolase</fullName>
    </recommendedName>
</protein>
<dbReference type="GO" id="GO:0003824">
    <property type="term" value="F:catalytic activity"/>
    <property type="evidence" value="ECO:0007669"/>
    <property type="project" value="InterPro"/>
</dbReference>
<comment type="function">
    <text evidence="1">Hydrolyzes indole-3-acetamide (IAM) into indole-3-acetic acid (IAA).</text>
</comment>
<dbReference type="RefSeq" id="WP_160587166.1">
    <property type="nucleotide sequence ID" value="NZ_BMHN01000001.1"/>
</dbReference>
<dbReference type="SUPFAM" id="SSF75304">
    <property type="entry name" value="Amidase signature (AS) enzymes"/>
    <property type="match status" value="1"/>
</dbReference>
<dbReference type="InterPro" id="IPR020556">
    <property type="entry name" value="Amidase_CS"/>
</dbReference>
<keyword evidence="5" id="KW-1185">Reference proteome</keyword>
<reference evidence="4 5" key="1">
    <citation type="journal article" date="2016" name="Int. J. Syst. Evol. Microbiol.">
        <title>Pyruvatibacter mobilis gen. nov., sp. nov., a marine bacterium from the culture broth of Picochlorum sp. 122.</title>
        <authorList>
            <person name="Wang G."/>
            <person name="Tang M."/>
            <person name="Wu H."/>
            <person name="Dai S."/>
            <person name="Li T."/>
            <person name="Chen C."/>
            <person name="He H."/>
            <person name="Fan J."/>
            <person name="Xiang W."/>
            <person name="Li X."/>
        </authorList>
    </citation>
    <scope>NUCLEOTIDE SEQUENCE [LARGE SCALE GENOMIC DNA]</scope>
    <source>
        <strain evidence="4 5">GYP-11</strain>
    </source>
</reference>
<accession>A0A845QAK6</accession>
<dbReference type="Pfam" id="PF01425">
    <property type="entry name" value="Amidase"/>
    <property type="match status" value="1"/>
</dbReference>
<dbReference type="AlphaFoldDB" id="A0A845QAK6"/>
<organism evidence="4 5">
    <name type="scientific">Pyruvatibacter mobilis</name>
    <dbReference type="NCBI Taxonomy" id="1712261"/>
    <lineage>
        <taxon>Bacteria</taxon>
        <taxon>Pseudomonadati</taxon>
        <taxon>Pseudomonadota</taxon>
        <taxon>Alphaproteobacteria</taxon>
        <taxon>Hyphomicrobiales</taxon>
        <taxon>Parvibaculaceae</taxon>
        <taxon>Pyruvatibacter</taxon>
    </lineage>
</organism>
<dbReference type="OrthoDB" id="9811471at2"/>